<feature type="transmembrane region" description="Helical" evidence="1">
    <location>
        <begin position="48"/>
        <end position="71"/>
    </location>
</feature>
<evidence type="ECO:0000256" key="1">
    <source>
        <dbReference type="SAM" id="Phobius"/>
    </source>
</evidence>
<keyword evidence="2" id="KW-0496">Mitochondrion</keyword>
<keyword evidence="1" id="KW-0472">Membrane</keyword>
<keyword evidence="1" id="KW-1133">Transmembrane helix</keyword>
<feature type="transmembrane region" description="Helical" evidence="1">
    <location>
        <begin position="122"/>
        <end position="144"/>
    </location>
</feature>
<protein>
    <submittedName>
        <fullName evidence="2">NADH dehydrogenase subunit 6</fullName>
    </submittedName>
</protein>
<organism evidence="2">
    <name type="scientific">Stenus clavicornis</name>
    <dbReference type="NCBI Taxonomy" id="1202167"/>
    <lineage>
        <taxon>Eukaryota</taxon>
        <taxon>Metazoa</taxon>
        <taxon>Ecdysozoa</taxon>
        <taxon>Arthropoda</taxon>
        <taxon>Hexapoda</taxon>
        <taxon>Insecta</taxon>
        <taxon>Pterygota</taxon>
        <taxon>Neoptera</taxon>
        <taxon>Endopterygota</taxon>
        <taxon>Coleoptera</taxon>
        <taxon>Polyphaga</taxon>
        <taxon>Staphyliniformia</taxon>
        <taxon>Staphylinidae</taxon>
        <taxon>Staphylininae group</taxon>
        <taxon>Steninae</taxon>
        <taxon>Stenus</taxon>
    </lineage>
</organism>
<proteinExistence type="predicted"/>
<name>A0A191ZS10_9COLE</name>
<keyword evidence="1" id="KW-0812">Transmembrane</keyword>
<accession>A0A191ZS10</accession>
<dbReference type="EMBL" id="KT876912">
    <property type="protein sequence ID" value="ANJ70659.1"/>
    <property type="molecule type" value="Genomic_DNA"/>
</dbReference>
<geneLocation type="mitochondrion" evidence="2"/>
<evidence type="ECO:0000313" key="2">
    <source>
        <dbReference type="EMBL" id="ANJ70659.1"/>
    </source>
</evidence>
<sequence>MLQLMMFLMLNLMIMTLFMFHPLIMSMILLMMIILIVLSNIFLIKFCWFSYIIFIIMIGGVLIIFTYMTSIASNESFKFNKNIIFFTVLIFLLMLIFFNFNFIEFQDNINSSFFLKYFNFPINMMMIFLFIYLYLTLIACVKITNFNQGPLRQKL</sequence>
<gene>
    <name evidence="2" type="primary">nad6</name>
</gene>
<reference evidence="2" key="1">
    <citation type="journal article" date="2016" name="Mol. Ecol. Resour.">
        <title>Lessons from genome skimming of arthropod-preserving ethanol.</title>
        <authorList>
            <person name="Linard B."/>
            <person name="Arribas P."/>
            <person name="Andujar C."/>
            <person name="Crampton-Platt A."/>
            <person name="Vogler A.P."/>
        </authorList>
    </citation>
    <scope>NUCLEOTIDE SEQUENCE</scope>
</reference>
<feature type="transmembrane region" description="Helical" evidence="1">
    <location>
        <begin position="83"/>
        <end position="102"/>
    </location>
</feature>
<dbReference type="AlphaFoldDB" id="A0A191ZS10"/>
<feature type="transmembrane region" description="Helical" evidence="1">
    <location>
        <begin position="12"/>
        <end position="42"/>
    </location>
</feature>